<evidence type="ECO:0000256" key="1">
    <source>
        <dbReference type="ARBA" id="ARBA00010541"/>
    </source>
</evidence>
<dbReference type="SUPFAM" id="SSF50494">
    <property type="entry name" value="Trypsin-like serine proteases"/>
    <property type="match status" value="1"/>
</dbReference>
<dbReference type="InterPro" id="IPR001940">
    <property type="entry name" value="Peptidase_S1C"/>
</dbReference>
<evidence type="ECO:0000313" key="7">
    <source>
        <dbReference type="Proteomes" id="UP000295818"/>
    </source>
</evidence>
<feature type="region of interest" description="Disordered" evidence="4">
    <location>
        <begin position="240"/>
        <end position="362"/>
    </location>
</feature>
<dbReference type="InterPro" id="IPR051201">
    <property type="entry name" value="Chloro_Bact_Ser_Proteases"/>
</dbReference>
<evidence type="ECO:0000256" key="2">
    <source>
        <dbReference type="ARBA" id="ARBA00022670"/>
    </source>
</evidence>
<feature type="chain" id="PRO_5047153655" evidence="5">
    <location>
        <begin position="28"/>
        <end position="406"/>
    </location>
</feature>
<evidence type="ECO:0000256" key="5">
    <source>
        <dbReference type="SAM" id="SignalP"/>
    </source>
</evidence>
<keyword evidence="7" id="KW-1185">Reference proteome</keyword>
<protein>
    <submittedName>
        <fullName evidence="6">Trypsin-like peptidase</fullName>
    </submittedName>
</protein>
<dbReference type="Pfam" id="PF13365">
    <property type="entry name" value="Trypsin_2"/>
    <property type="match status" value="1"/>
</dbReference>
<organism evidence="6 7">
    <name type="scientific">Kribbella orskensis</name>
    <dbReference type="NCBI Taxonomy" id="2512216"/>
    <lineage>
        <taxon>Bacteria</taxon>
        <taxon>Bacillati</taxon>
        <taxon>Actinomycetota</taxon>
        <taxon>Actinomycetes</taxon>
        <taxon>Propionibacteriales</taxon>
        <taxon>Kribbellaceae</taxon>
        <taxon>Kribbella</taxon>
    </lineage>
</organism>
<keyword evidence="5" id="KW-0732">Signal</keyword>
<feature type="compositionally biased region" description="Basic and acidic residues" evidence="4">
    <location>
        <begin position="341"/>
        <end position="358"/>
    </location>
</feature>
<feature type="signal peptide" evidence="5">
    <location>
        <begin position="1"/>
        <end position="27"/>
    </location>
</feature>
<evidence type="ECO:0000256" key="4">
    <source>
        <dbReference type="SAM" id="MobiDB-lite"/>
    </source>
</evidence>
<dbReference type="Proteomes" id="UP000295818">
    <property type="component" value="Unassembled WGS sequence"/>
</dbReference>
<evidence type="ECO:0000256" key="3">
    <source>
        <dbReference type="ARBA" id="ARBA00022801"/>
    </source>
</evidence>
<feature type="compositionally biased region" description="Basic residues" evidence="4">
    <location>
        <begin position="324"/>
        <end position="340"/>
    </location>
</feature>
<keyword evidence="2" id="KW-0645">Protease</keyword>
<sequence>MNIHPTRRIAALTAATMVLSFATIVPAASAPARLSADPQWPDTMPYDAYGTAPDWYSVVTPSTAALDTATATADEQAGLVLVSTTLAGDSGTAAGTGMVIDEDGIVLTNHHVVEGSDSIKVTVATTDTTYTARVLGTDAVHDIAVLQLVGADNLTTVTPDSTVAVGDEVTAVGDANGDGGNLTASAGSVTALAQSITVQGEDGTPSELDGLIEVDADVIAGDSGGALLDADGQVVGMTTAASSGFGRHHRVRSTDQHRSHHRRPDPGGPGDGLGRTRVRRLPRRTAPYVDHDRRCRRRLSGPRGRPGRRGHRHRGRRNQDHHRGAVAHRHLVPRRRRQDHRHLDRHDRRQPERVDHPRRSPGVMTSLVCSVGCVGFDELLDGGELVAVDGVAAVEGEEFDLCVAAA</sequence>
<proteinExistence type="inferred from homology"/>
<dbReference type="PANTHER" id="PTHR43343:SF3">
    <property type="entry name" value="PROTEASE DO-LIKE 8, CHLOROPLASTIC"/>
    <property type="match status" value="1"/>
</dbReference>
<dbReference type="PRINTS" id="PR00834">
    <property type="entry name" value="PROTEASES2C"/>
</dbReference>
<reference evidence="6 7" key="1">
    <citation type="journal article" date="2015" name="Stand. Genomic Sci.">
        <title>Genomic Encyclopedia of Bacterial and Archaeal Type Strains, Phase III: the genomes of soil and plant-associated and newly described type strains.</title>
        <authorList>
            <person name="Whitman W.B."/>
            <person name="Woyke T."/>
            <person name="Klenk H.P."/>
            <person name="Zhou Y."/>
            <person name="Lilburn T.G."/>
            <person name="Beck B.J."/>
            <person name="De Vos P."/>
            <person name="Vandamme P."/>
            <person name="Eisen J.A."/>
            <person name="Garrity G."/>
            <person name="Hugenholtz P."/>
            <person name="Kyrpides N.C."/>
        </authorList>
    </citation>
    <scope>NUCLEOTIDE SEQUENCE [LARGE SCALE GENOMIC DNA]</scope>
    <source>
        <strain evidence="6 7">VKM Ac-2538</strain>
    </source>
</reference>
<dbReference type="EMBL" id="SLWM01000006">
    <property type="protein sequence ID" value="TCO22998.1"/>
    <property type="molecule type" value="Genomic_DNA"/>
</dbReference>
<name>A0ABY2BKK5_9ACTN</name>
<dbReference type="InterPro" id="IPR009003">
    <property type="entry name" value="Peptidase_S1_PA"/>
</dbReference>
<dbReference type="PANTHER" id="PTHR43343">
    <property type="entry name" value="PEPTIDASE S12"/>
    <property type="match status" value="1"/>
</dbReference>
<gene>
    <name evidence="6" type="ORF">EV644_106306</name>
</gene>
<feature type="compositionally biased region" description="Basic residues" evidence="4">
    <location>
        <begin position="294"/>
        <end position="316"/>
    </location>
</feature>
<dbReference type="InterPro" id="IPR043504">
    <property type="entry name" value="Peptidase_S1_PA_chymotrypsin"/>
</dbReference>
<dbReference type="Gene3D" id="2.40.10.10">
    <property type="entry name" value="Trypsin-like serine proteases"/>
    <property type="match status" value="2"/>
</dbReference>
<keyword evidence="3" id="KW-0378">Hydrolase</keyword>
<comment type="caution">
    <text evidence="6">The sequence shown here is derived from an EMBL/GenBank/DDBJ whole genome shotgun (WGS) entry which is preliminary data.</text>
</comment>
<accession>A0ABY2BKK5</accession>
<comment type="similarity">
    <text evidence="1">Belongs to the peptidase S1C family.</text>
</comment>
<evidence type="ECO:0000313" key="6">
    <source>
        <dbReference type="EMBL" id="TCO22998.1"/>
    </source>
</evidence>